<dbReference type="AlphaFoldDB" id="A0A831LKH0"/>
<dbReference type="EMBL" id="DSDK01000343">
    <property type="protein sequence ID" value="HDR51210.1"/>
    <property type="molecule type" value="Genomic_DNA"/>
</dbReference>
<organism evidence="1">
    <name type="scientific">Mariniphaga anaerophila</name>
    <dbReference type="NCBI Taxonomy" id="1484053"/>
    <lineage>
        <taxon>Bacteria</taxon>
        <taxon>Pseudomonadati</taxon>
        <taxon>Bacteroidota</taxon>
        <taxon>Bacteroidia</taxon>
        <taxon>Marinilabiliales</taxon>
        <taxon>Prolixibacteraceae</taxon>
        <taxon>Mariniphaga</taxon>
    </lineage>
</organism>
<name>A0A831LKH0_9BACT</name>
<reference evidence="1" key="1">
    <citation type="journal article" date="2020" name="mSystems">
        <title>Genome- and Community-Level Interaction Insights into Carbon Utilization and Element Cycling Functions of Hydrothermarchaeota in Hydrothermal Sediment.</title>
        <authorList>
            <person name="Zhou Z."/>
            <person name="Liu Y."/>
            <person name="Xu W."/>
            <person name="Pan J."/>
            <person name="Luo Z.H."/>
            <person name="Li M."/>
        </authorList>
    </citation>
    <scope>NUCLEOTIDE SEQUENCE [LARGE SCALE GENOMIC DNA]</scope>
    <source>
        <strain evidence="1">SpSt-1217</strain>
    </source>
</reference>
<dbReference type="Proteomes" id="UP000886047">
    <property type="component" value="Unassembled WGS sequence"/>
</dbReference>
<proteinExistence type="predicted"/>
<protein>
    <submittedName>
        <fullName evidence="1">Uncharacterized protein</fullName>
    </submittedName>
</protein>
<gene>
    <name evidence="1" type="ORF">ENN90_06250</name>
</gene>
<evidence type="ECO:0000313" key="1">
    <source>
        <dbReference type="EMBL" id="HDR51210.1"/>
    </source>
</evidence>
<accession>A0A831LKH0</accession>
<sequence>MKTLTIEIKDDKVLKLLRNLENMQVLRILENRPQKVNQKLSEKFARSISKKTAVKLQKHLNEIRNEWERDIY</sequence>
<comment type="caution">
    <text evidence="1">The sequence shown here is derived from an EMBL/GenBank/DDBJ whole genome shotgun (WGS) entry which is preliminary data.</text>
</comment>